<dbReference type="FunFam" id="2.60.40.10:FF:000299">
    <property type="entry name" value="protogenin isoform X2"/>
    <property type="match status" value="1"/>
</dbReference>
<feature type="domain" description="Fibronectin type-III" evidence="13">
    <location>
        <begin position="614"/>
        <end position="715"/>
    </location>
</feature>
<keyword evidence="3" id="KW-1003">Cell membrane</keyword>
<evidence type="ECO:0000256" key="5">
    <source>
        <dbReference type="ARBA" id="ARBA00022737"/>
    </source>
</evidence>
<keyword evidence="8" id="KW-0325">Glycoprotein</keyword>
<reference evidence="14" key="1">
    <citation type="submission" date="2025-08" db="UniProtKB">
        <authorList>
            <consortium name="Ensembl"/>
        </authorList>
    </citation>
    <scope>IDENTIFICATION</scope>
</reference>
<dbReference type="PANTHER" id="PTHR44170:SF5">
    <property type="entry name" value="IMMUNOGLOBULIN SUPERFAMILY DCC SUBCLASS MEMBER 4"/>
    <property type="match status" value="1"/>
</dbReference>
<dbReference type="PANTHER" id="PTHR44170">
    <property type="entry name" value="PROTEIN SIDEKICK"/>
    <property type="match status" value="1"/>
</dbReference>
<feature type="transmembrane region" description="Helical" evidence="11">
    <location>
        <begin position="898"/>
        <end position="923"/>
    </location>
</feature>
<dbReference type="FunFam" id="2.60.40.10:FF:000273">
    <property type="entry name" value="contactin-3 isoform X1"/>
    <property type="match status" value="1"/>
</dbReference>
<dbReference type="PROSITE" id="PS50853">
    <property type="entry name" value="FN3"/>
    <property type="match status" value="4"/>
</dbReference>
<evidence type="ECO:0000256" key="8">
    <source>
        <dbReference type="ARBA" id="ARBA00023180"/>
    </source>
</evidence>
<evidence type="ECO:0000256" key="6">
    <source>
        <dbReference type="ARBA" id="ARBA00023136"/>
    </source>
</evidence>
<feature type="domain" description="Ig-like" evidence="12">
    <location>
        <begin position="224"/>
        <end position="304"/>
    </location>
</feature>
<dbReference type="Gene3D" id="2.60.40.10">
    <property type="entry name" value="Immunoglobulins"/>
    <property type="match status" value="8"/>
</dbReference>
<dbReference type="FunFam" id="2.60.40.10:FF:000028">
    <property type="entry name" value="Neuronal cell adhesion molecule"/>
    <property type="match status" value="1"/>
</dbReference>
<dbReference type="Pfam" id="PF07679">
    <property type="entry name" value="I-set"/>
    <property type="match status" value="2"/>
</dbReference>
<dbReference type="Pfam" id="PF13927">
    <property type="entry name" value="Ig_3"/>
    <property type="match status" value="1"/>
</dbReference>
<dbReference type="FunFam" id="2.60.40.10:FF:000551">
    <property type="entry name" value="Protogenin A"/>
    <property type="match status" value="1"/>
</dbReference>
<feature type="region of interest" description="Disordered" evidence="10">
    <location>
        <begin position="1016"/>
        <end position="1044"/>
    </location>
</feature>
<dbReference type="SMART" id="SM00408">
    <property type="entry name" value="IGc2"/>
    <property type="match status" value="4"/>
</dbReference>
<keyword evidence="9" id="KW-0393">Immunoglobulin domain</keyword>
<dbReference type="InterPro" id="IPR013783">
    <property type="entry name" value="Ig-like_fold"/>
</dbReference>
<feature type="compositionally biased region" description="Basic and acidic residues" evidence="10">
    <location>
        <begin position="1016"/>
        <end position="1034"/>
    </location>
</feature>
<evidence type="ECO:0000256" key="1">
    <source>
        <dbReference type="ARBA" id="ARBA00004236"/>
    </source>
</evidence>
<dbReference type="Proteomes" id="UP000261620">
    <property type="component" value="Unplaced"/>
</dbReference>
<feature type="domain" description="Ig-like" evidence="12">
    <location>
        <begin position="131"/>
        <end position="211"/>
    </location>
</feature>
<dbReference type="GO" id="GO:0005886">
    <property type="term" value="C:plasma membrane"/>
    <property type="evidence" value="ECO:0007669"/>
    <property type="project" value="UniProtKB-SubCell"/>
</dbReference>
<feature type="domain" description="Fibronectin type-III" evidence="13">
    <location>
        <begin position="509"/>
        <end position="604"/>
    </location>
</feature>
<evidence type="ECO:0000313" key="14">
    <source>
        <dbReference type="Ensembl" id="ENSMMOP00000000018.1"/>
    </source>
</evidence>
<dbReference type="InterPro" id="IPR036179">
    <property type="entry name" value="Ig-like_dom_sf"/>
</dbReference>
<evidence type="ECO:0000256" key="2">
    <source>
        <dbReference type="ARBA" id="ARBA00009588"/>
    </source>
</evidence>
<dbReference type="OMA" id="LHWCPPS"/>
<keyword evidence="11" id="KW-1133">Transmembrane helix</keyword>
<evidence type="ECO:0000256" key="10">
    <source>
        <dbReference type="SAM" id="MobiDB-lite"/>
    </source>
</evidence>
<dbReference type="SMART" id="SM00060">
    <property type="entry name" value="FN3"/>
    <property type="match status" value="4"/>
</dbReference>
<keyword evidence="6 11" id="KW-0472">Membrane</keyword>
<comment type="subcellular location">
    <subcellularLocation>
        <location evidence="1">Cell membrane</location>
    </subcellularLocation>
</comment>
<evidence type="ECO:0000256" key="3">
    <source>
        <dbReference type="ARBA" id="ARBA00022475"/>
    </source>
</evidence>
<evidence type="ECO:0000256" key="11">
    <source>
        <dbReference type="SAM" id="Phobius"/>
    </source>
</evidence>
<keyword evidence="11" id="KW-0812">Transmembrane</keyword>
<dbReference type="InterPro" id="IPR013098">
    <property type="entry name" value="Ig_I-set"/>
</dbReference>
<evidence type="ECO:0000256" key="7">
    <source>
        <dbReference type="ARBA" id="ARBA00023157"/>
    </source>
</evidence>
<feature type="domain" description="Fibronectin type-III" evidence="13">
    <location>
        <begin position="794"/>
        <end position="889"/>
    </location>
</feature>
<dbReference type="STRING" id="94237.ENSMMOP00000000018"/>
<comment type="similarity">
    <text evidence="2">Belongs to the immunoglobulin superfamily. DCC family.</text>
</comment>
<evidence type="ECO:0000313" key="15">
    <source>
        <dbReference type="Proteomes" id="UP000261620"/>
    </source>
</evidence>
<feature type="domain" description="Ig-like" evidence="12">
    <location>
        <begin position="26"/>
        <end position="124"/>
    </location>
</feature>
<name>A0A3Q3VJA3_MOLML</name>
<dbReference type="SUPFAM" id="SSF49265">
    <property type="entry name" value="Fibronectin type III"/>
    <property type="match status" value="3"/>
</dbReference>
<keyword evidence="4" id="KW-0732">Signal</keyword>
<dbReference type="CDD" id="cd00063">
    <property type="entry name" value="FN3"/>
    <property type="match status" value="4"/>
</dbReference>
<dbReference type="Pfam" id="PF00041">
    <property type="entry name" value="fn3"/>
    <property type="match status" value="4"/>
</dbReference>
<accession>A0A3Q3VJA3</accession>
<dbReference type="InterPro" id="IPR003961">
    <property type="entry name" value="FN3_dom"/>
</dbReference>
<sequence>DLLLNSENLPGLFTFCALSGSPPENPVSVELSCGAGPSHVVLEPGMPLLLDCNLGASNAPFNVTWLQDGQPLPLEGDDFMQYLDNGSLLLQPGFKGGHPPKGVEGGYSCVTASALGALTSRTVNVLLASLSKFHQEPSPQTVLAGGAARFECQIEGLPTPVITWEKDKLAVPEETRFISLPNGVLQILEVTKEDEGVYRCVVSNSAGKDISHEARLNVTTGTLNRVTIFAPPQNATVMLGRPAVMECMAQGQPKPLVSWSRQDGKPISTDVVVLATNLVIRNTRSHHAGIYVCRANKPKTREFVIAAAELHVPAPPVILQPPETASLSRGNTARFVCNSSGEPPPVLHWLKDGQLIKSFRRVKSQNPGVLLINQLALEDGGYYQCIADNGLGTACATAKLTVIVREGLPSPPRHLSATPYSSTAALLNWEKPEYNSDQIIGYSVHCQLASGSDNVEYQFAMNNDTTEYPVKELLPHTAYTFFVVAYSPMGASRPSLPVTVEMLEDVPNAPPQLSIASTSPTDIRLMWHPLSSQHSRGAITRYRIEYSTLDQVDSVFSVQVGGNETQFTLRELQPNQAYRLRITAGTGIGFGVPSEWAHHETLASYNHSDHMIFAPTELKVKARINTLNVTWHPSPNHTLVSGYKLSCREVEIGESAKGERMPQTHTVRLRKKARYHLLTGMPPNRQYEVRVWAFNKQIDGVPAVWKGRTEKIHDKRKISVTQSIFLRWRGKTNSTHSGLSPVFVCDSSAQEILLVALKPFTRYELAVQSNGVDVVGPFSGTVEESTLSDRPSSPPEELQLNVLDSSSVLVSWRPPLEPNGIIISYRILYSNNLSQPEHLWEKLTQDGSISSVEVQGLSTGTHYFFKLGASTEVGPGPYSPIKDVHTPPLKYGMCQLDIHAVTGIIVGVCLGLICILLCMCFSFRNGKTREVSGVLDSSAVTSQYRRGVSPVPSSAPECSDSHELETLMPPGSHEFGRPLEEEEETTRINSENVWLQDFEDHLCTNQVEAEVIVHSELSDSGREKAEEGCERENDSNTPRGPSLRENRYSLLSHSAPPGVDTIEKLSPGQSPLSLPSIKLVTNQNGELETLGVQLSADLESQKGMGLTNGFHSPKDMCSVLRSEHLENRASRHCPLAPGKAISAGLSPAPFVSSGLVHSTSAAHSYLFP</sequence>
<dbReference type="Ensembl" id="ENSMMOT00000000018.1">
    <property type="protein sequence ID" value="ENSMMOP00000000018.1"/>
    <property type="gene ID" value="ENSMMOG00000000014.1"/>
</dbReference>
<reference evidence="14" key="2">
    <citation type="submission" date="2025-09" db="UniProtKB">
        <authorList>
            <consortium name="Ensembl"/>
        </authorList>
    </citation>
    <scope>IDENTIFICATION</scope>
</reference>
<evidence type="ECO:0000259" key="12">
    <source>
        <dbReference type="PROSITE" id="PS50835"/>
    </source>
</evidence>
<dbReference type="SUPFAM" id="SSF48726">
    <property type="entry name" value="Immunoglobulin"/>
    <property type="match status" value="4"/>
</dbReference>
<evidence type="ECO:0000256" key="9">
    <source>
        <dbReference type="ARBA" id="ARBA00023319"/>
    </source>
</evidence>
<feature type="domain" description="Ig-like" evidence="12">
    <location>
        <begin position="315"/>
        <end position="401"/>
    </location>
</feature>
<keyword evidence="7" id="KW-1015">Disulfide bond</keyword>
<dbReference type="InterPro" id="IPR003598">
    <property type="entry name" value="Ig_sub2"/>
</dbReference>
<dbReference type="GO" id="GO:0098609">
    <property type="term" value="P:cell-cell adhesion"/>
    <property type="evidence" value="ECO:0007669"/>
    <property type="project" value="TreeGrafter"/>
</dbReference>
<keyword evidence="5" id="KW-0677">Repeat</keyword>
<feature type="domain" description="Fibronectin type-III" evidence="13">
    <location>
        <begin position="411"/>
        <end position="505"/>
    </location>
</feature>
<dbReference type="PROSITE" id="PS50835">
    <property type="entry name" value="IG_LIKE"/>
    <property type="match status" value="4"/>
</dbReference>
<evidence type="ECO:0000259" key="13">
    <source>
        <dbReference type="PROSITE" id="PS50853"/>
    </source>
</evidence>
<dbReference type="InterPro" id="IPR003599">
    <property type="entry name" value="Ig_sub"/>
</dbReference>
<organism evidence="14 15">
    <name type="scientific">Mola mola</name>
    <name type="common">Ocean sunfish</name>
    <name type="synonym">Tetraodon mola</name>
    <dbReference type="NCBI Taxonomy" id="94237"/>
    <lineage>
        <taxon>Eukaryota</taxon>
        <taxon>Metazoa</taxon>
        <taxon>Chordata</taxon>
        <taxon>Craniata</taxon>
        <taxon>Vertebrata</taxon>
        <taxon>Euteleostomi</taxon>
        <taxon>Actinopterygii</taxon>
        <taxon>Neopterygii</taxon>
        <taxon>Teleostei</taxon>
        <taxon>Neoteleostei</taxon>
        <taxon>Acanthomorphata</taxon>
        <taxon>Eupercaria</taxon>
        <taxon>Tetraodontiformes</taxon>
        <taxon>Molidae</taxon>
        <taxon>Mola</taxon>
    </lineage>
</organism>
<proteinExistence type="inferred from homology"/>
<dbReference type="InterPro" id="IPR007110">
    <property type="entry name" value="Ig-like_dom"/>
</dbReference>
<dbReference type="SMART" id="SM00409">
    <property type="entry name" value="IG"/>
    <property type="match status" value="4"/>
</dbReference>
<dbReference type="AlphaFoldDB" id="A0A3Q3VJA3"/>
<keyword evidence="15" id="KW-1185">Reference proteome</keyword>
<protein>
    <submittedName>
        <fullName evidence="14">Uncharacterized protein</fullName>
    </submittedName>
</protein>
<dbReference type="InterPro" id="IPR036116">
    <property type="entry name" value="FN3_sf"/>
</dbReference>
<evidence type="ECO:0000256" key="4">
    <source>
        <dbReference type="ARBA" id="ARBA00022729"/>
    </source>
</evidence>